<dbReference type="EMBL" id="CAJNJA010015456">
    <property type="protein sequence ID" value="CAE7362077.1"/>
    <property type="molecule type" value="Genomic_DNA"/>
</dbReference>
<feature type="compositionally biased region" description="Polar residues" evidence="1">
    <location>
        <begin position="286"/>
        <end position="303"/>
    </location>
</feature>
<dbReference type="OrthoDB" id="446873at2759"/>
<keyword evidence="3" id="KW-1185">Reference proteome</keyword>
<feature type="compositionally biased region" description="Basic and acidic residues" evidence="1">
    <location>
        <begin position="418"/>
        <end position="427"/>
    </location>
</feature>
<dbReference type="AlphaFoldDB" id="A0A812PR11"/>
<organism evidence="2 3">
    <name type="scientific">Symbiodinium necroappetens</name>
    <dbReference type="NCBI Taxonomy" id="1628268"/>
    <lineage>
        <taxon>Eukaryota</taxon>
        <taxon>Sar</taxon>
        <taxon>Alveolata</taxon>
        <taxon>Dinophyceae</taxon>
        <taxon>Suessiales</taxon>
        <taxon>Symbiodiniaceae</taxon>
        <taxon>Symbiodinium</taxon>
    </lineage>
</organism>
<reference evidence="2" key="1">
    <citation type="submission" date="2021-02" db="EMBL/GenBank/DDBJ databases">
        <authorList>
            <person name="Dougan E. K."/>
            <person name="Rhodes N."/>
            <person name="Thang M."/>
            <person name="Chan C."/>
        </authorList>
    </citation>
    <scope>NUCLEOTIDE SEQUENCE</scope>
</reference>
<feature type="compositionally biased region" description="Basic residues" evidence="1">
    <location>
        <begin position="449"/>
        <end position="459"/>
    </location>
</feature>
<gene>
    <name evidence="2" type="ORF">SNEC2469_LOCUS9565</name>
</gene>
<evidence type="ECO:0000313" key="3">
    <source>
        <dbReference type="Proteomes" id="UP000601435"/>
    </source>
</evidence>
<comment type="caution">
    <text evidence="2">The sequence shown here is derived from an EMBL/GenBank/DDBJ whole genome shotgun (WGS) entry which is preliminary data.</text>
</comment>
<feature type="compositionally biased region" description="Low complexity" evidence="1">
    <location>
        <begin position="369"/>
        <end position="381"/>
    </location>
</feature>
<dbReference type="Proteomes" id="UP000601435">
    <property type="component" value="Unassembled WGS sequence"/>
</dbReference>
<accession>A0A812PR11</accession>
<name>A0A812PR11_9DINO</name>
<feature type="compositionally biased region" description="Gly residues" evidence="1">
    <location>
        <begin position="387"/>
        <end position="399"/>
    </location>
</feature>
<evidence type="ECO:0000313" key="2">
    <source>
        <dbReference type="EMBL" id="CAE7362077.1"/>
    </source>
</evidence>
<feature type="compositionally biased region" description="Basic residues" evidence="1">
    <location>
        <begin position="349"/>
        <end position="368"/>
    </location>
</feature>
<evidence type="ECO:0000256" key="1">
    <source>
        <dbReference type="SAM" id="MobiDB-lite"/>
    </source>
</evidence>
<feature type="compositionally biased region" description="Basic and acidic residues" evidence="1">
    <location>
        <begin position="247"/>
        <end position="263"/>
    </location>
</feature>
<feature type="compositionally biased region" description="Acidic residues" evidence="1">
    <location>
        <begin position="320"/>
        <end position="341"/>
    </location>
</feature>
<sequence length="524" mass="55537">CLECFVCQHHDTTSSSPHLAIGDEPLSPQSDARAKGLHYTVKERRYGYECLICGLLGDIRWIRSSPCKPKDAPDPEASLDKTAMEAKARQEQYDLEMARELYRLQVEEKELEQMLVLQQLENEEQLLQGLLNEKRALEIAELAAAKALKPKPASKPTDVPKDGDFGYDNMETQVIPSGSMEELPHSISGACQQAEESVAPEGEVDSAVELKTSDGDAAPMGPGVDVATEPKTSNGDAAPEGDVDSAATEHKTSDGDAAPKGDVDSATGPKTSNGDAAPVLPACPVPTQTSLSPKQQVKLTNAAPSKRVSKKQPQPHNSDDDAGDEADDNDGDDEEEGDSEADSSGGSKTRARAAKAGRGRGKAGRGRGRSTTNRGRGASTKGRGRGGRGGSTKGRGRGNGSCKDTEVVEARASSTKRAKSDPDAEPRSRKKSKDSKNTEPAEESTAGKPKSKAKAKAAPKKAAAPEPSKPKRAQTPNGDDDDEERRKKSRKSCAYHKAKADAIKAGLPADVAKQAAQHAYKETD</sequence>
<feature type="region of interest" description="Disordered" evidence="1">
    <location>
        <begin position="148"/>
        <end position="524"/>
    </location>
</feature>
<feature type="non-terminal residue" evidence="2">
    <location>
        <position position="524"/>
    </location>
</feature>
<protein>
    <submittedName>
        <fullName evidence="2">Uncharacterized protein</fullName>
    </submittedName>
</protein>
<feature type="compositionally biased region" description="Basic residues" evidence="1">
    <location>
        <begin position="487"/>
        <end position="497"/>
    </location>
</feature>
<proteinExistence type="predicted"/>